<feature type="domain" description="Retrovirus-related Pol polyprotein from transposon TNT 1-94-like beta-barrel" evidence="2">
    <location>
        <begin position="217"/>
        <end position="297"/>
    </location>
</feature>
<dbReference type="Proteomes" id="UP001652660">
    <property type="component" value="Chromosome 11c"/>
</dbReference>
<protein>
    <recommendedName>
        <fullName evidence="2">Retrovirus-related Pol polyprotein from transposon TNT 1-94-like beta-barrel domain-containing protein</fullName>
    </recommendedName>
</protein>
<dbReference type="InterPro" id="IPR054722">
    <property type="entry name" value="PolX-like_BBD"/>
</dbReference>
<feature type="region of interest" description="Disordered" evidence="1">
    <location>
        <begin position="339"/>
        <end position="376"/>
    </location>
</feature>
<dbReference type="Pfam" id="PF14223">
    <property type="entry name" value="Retrotran_gag_2"/>
    <property type="match status" value="1"/>
</dbReference>
<sequence>MYYLNTQVQLHVAKKFIHSKSAKEAWTILVNSNRGAANVRKIKLQELRRQFELAQMKSMESIKDFIGTIKEIVNDMVSNGENLKEVRVVEKVLRSLTAKFHTKKMVLEATKDLDNLSLVELEGELLTYEMFLNQQPLDTVEEVIQAKVDNLKGKEEVNHMDTNQRNQNLRGRGCGGRGNFHGHGRELHAKVAENSSDREETLLLSSSIAGESMKNDWFIDSGCSNHMYDKKEMFSNLDESFHAFVRFGNNEKVSDLRKGKIRIILQDGSSNFSFDVLYVPSLYYNLLSLGQLSEKGYDLHFKYGKGTISDEKLGLIAKSKQDPETLLKYSSISPIMGPSADKQAVEQVVQPHGDPSPSTIQAKTSSRPQRERCMPA</sequence>
<feature type="compositionally biased region" description="Polar residues" evidence="1">
    <location>
        <begin position="356"/>
        <end position="367"/>
    </location>
</feature>
<evidence type="ECO:0000256" key="1">
    <source>
        <dbReference type="SAM" id="MobiDB-lite"/>
    </source>
</evidence>
<dbReference type="RefSeq" id="XP_027096096.1">
    <property type="nucleotide sequence ID" value="XM_027240295.1"/>
</dbReference>
<dbReference type="OrthoDB" id="8063676at2759"/>
<evidence type="ECO:0000313" key="4">
    <source>
        <dbReference type="RefSeq" id="XP_027096096.1"/>
    </source>
</evidence>
<keyword evidence="3" id="KW-1185">Reference proteome</keyword>
<dbReference type="PANTHER" id="PTHR35317">
    <property type="entry name" value="OS04G0629600 PROTEIN"/>
    <property type="match status" value="1"/>
</dbReference>
<dbReference type="GeneID" id="113715993"/>
<reference evidence="4" key="2">
    <citation type="submission" date="2025-08" db="UniProtKB">
        <authorList>
            <consortium name="RefSeq"/>
        </authorList>
    </citation>
    <scope>IDENTIFICATION</scope>
    <source>
        <tissue evidence="4">Leaves</tissue>
    </source>
</reference>
<evidence type="ECO:0000313" key="3">
    <source>
        <dbReference type="Proteomes" id="UP001652660"/>
    </source>
</evidence>
<proteinExistence type="predicted"/>
<reference evidence="3" key="1">
    <citation type="journal article" date="2025" name="Foods">
        <title>Unveiling the Microbial Signatures of Arabica Coffee Cherries: Insights into Ripeness Specific Diversity, Functional Traits, and Implications for Quality and Safety.</title>
        <authorList>
            <consortium name="RefSeq"/>
            <person name="Tenea G.N."/>
            <person name="Cifuentes V."/>
            <person name="Reyes P."/>
            <person name="Cevallos-Vallejos M."/>
        </authorList>
    </citation>
    <scope>NUCLEOTIDE SEQUENCE [LARGE SCALE GENOMIC DNA]</scope>
</reference>
<dbReference type="Pfam" id="PF22936">
    <property type="entry name" value="Pol_BBD"/>
    <property type="match status" value="1"/>
</dbReference>
<accession>A0A6P6V060</accession>
<evidence type="ECO:0000259" key="2">
    <source>
        <dbReference type="Pfam" id="PF22936"/>
    </source>
</evidence>
<dbReference type="PANTHER" id="PTHR35317:SF11">
    <property type="entry name" value="CCHC-TYPE DOMAIN-CONTAINING PROTEIN"/>
    <property type="match status" value="1"/>
</dbReference>
<gene>
    <name evidence="4" type="primary">LOC113715993</name>
</gene>
<organism evidence="3 4">
    <name type="scientific">Coffea arabica</name>
    <name type="common">Arabian coffee</name>
    <dbReference type="NCBI Taxonomy" id="13443"/>
    <lineage>
        <taxon>Eukaryota</taxon>
        <taxon>Viridiplantae</taxon>
        <taxon>Streptophyta</taxon>
        <taxon>Embryophyta</taxon>
        <taxon>Tracheophyta</taxon>
        <taxon>Spermatophyta</taxon>
        <taxon>Magnoliopsida</taxon>
        <taxon>eudicotyledons</taxon>
        <taxon>Gunneridae</taxon>
        <taxon>Pentapetalae</taxon>
        <taxon>asterids</taxon>
        <taxon>lamiids</taxon>
        <taxon>Gentianales</taxon>
        <taxon>Rubiaceae</taxon>
        <taxon>Ixoroideae</taxon>
        <taxon>Gardenieae complex</taxon>
        <taxon>Bertiereae - Coffeeae clade</taxon>
        <taxon>Coffeeae</taxon>
        <taxon>Coffea</taxon>
    </lineage>
</organism>
<dbReference type="AlphaFoldDB" id="A0A6P6V060"/>
<name>A0A6P6V060_COFAR</name>